<dbReference type="AlphaFoldDB" id="A0A7T7CFT2"/>
<reference evidence="2 3" key="1">
    <citation type="submission" date="2020-06" db="EMBL/GenBank/DDBJ databases">
        <title>Genomic analysis of Salicibibacter sp. NKC21-4.</title>
        <authorList>
            <person name="Oh Y.J."/>
        </authorList>
    </citation>
    <scope>NUCLEOTIDE SEQUENCE [LARGE SCALE GENOMIC DNA]</scope>
    <source>
        <strain evidence="2 3">NKC21-4</strain>
    </source>
</reference>
<dbReference type="KEGG" id="scib:HUG20_11205"/>
<dbReference type="InterPro" id="IPR013325">
    <property type="entry name" value="RNA_pol_sigma_r2"/>
</dbReference>
<gene>
    <name evidence="2" type="ORF">HUG20_11205</name>
</gene>
<protein>
    <recommendedName>
        <fullName evidence="1">RNA polymerase sigma-70 region 2 domain-containing protein</fullName>
    </recommendedName>
</protein>
<evidence type="ECO:0000313" key="3">
    <source>
        <dbReference type="Proteomes" id="UP000595349"/>
    </source>
</evidence>
<organism evidence="2 3">
    <name type="scientific">Salicibibacter cibi</name>
    <dbReference type="NCBI Taxonomy" id="2743001"/>
    <lineage>
        <taxon>Bacteria</taxon>
        <taxon>Bacillati</taxon>
        <taxon>Bacillota</taxon>
        <taxon>Bacilli</taxon>
        <taxon>Bacillales</taxon>
        <taxon>Bacillaceae</taxon>
        <taxon>Salicibibacter</taxon>
    </lineage>
</organism>
<dbReference type="InterPro" id="IPR007627">
    <property type="entry name" value="RNA_pol_sigma70_r2"/>
</dbReference>
<evidence type="ECO:0000313" key="2">
    <source>
        <dbReference type="EMBL" id="QQK80403.1"/>
    </source>
</evidence>
<dbReference type="EMBL" id="CP054706">
    <property type="protein sequence ID" value="QQK80403.1"/>
    <property type="molecule type" value="Genomic_DNA"/>
</dbReference>
<evidence type="ECO:0000259" key="1">
    <source>
        <dbReference type="Pfam" id="PF04542"/>
    </source>
</evidence>
<dbReference type="SUPFAM" id="SSF88946">
    <property type="entry name" value="Sigma2 domain of RNA polymerase sigma factors"/>
    <property type="match status" value="1"/>
</dbReference>
<accession>A0A7T7CFT2</accession>
<dbReference type="RefSeq" id="WP_200084776.1">
    <property type="nucleotide sequence ID" value="NZ_CP054706.1"/>
</dbReference>
<dbReference type="GO" id="GO:0003700">
    <property type="term" value="F:DNA-binding transcription factor activity"/>
    <property type="evidence" value="ECO:0007669"/>
    <property type="project" value="InterPro"/>
</dbReference>
<sequence length="78" mass="9479">MNSFRTPSPCPPFDVIYHDYTPLVHRMIRRLYIHSNHDDFLQVGYLSLWYAYRDYDEAKGPFSSYAFMRVKYEMLTML</sequence>
<dbReference type="Gene3D" id="1.10.1740.10">
    <property type="match status" value="1"/>
</dbReference>
<dbReference type="Pfam" id="PF04542">
    <property type="entry name" value="Sigma70_r2"/>
    <property type="match status" value="1"/>
</dbReference>
<feature type="domain" description="RNA polymerase sigma-70 region 2" evidence="1">
    <location>
        <begin position="16"/>
        <end position="77"/>
    </location>
</feature>
<keyword evidence="3" id="KW-1185">Reference proteome</keyword>
<name>A0A7T7CFT2_9BACI</name>
<dbReference type="Proteomes" id="UP000595349">
    <property type="component" value="Chromosome"/>
</dbReference>
<proteinExistence type="predicted"/>
<dbReference type="GO" id="GO:0006352">
    <property type="term" value="P:DNA-templated transcription initiation"/>
    <property type="evidence" value="ECO:0007669"/>
    <property type="project" value="InterPro"/>
</dbReference>